<keyword evidence="4" id="KW-1185">Reference proteome</keyword>
<dbReference type="Pfam" id="PF19950">
    <property type="entry name" value="DUF6412"/>
    <property type="match status" value="1"/>
</dbReference>
<comment type="caution">
    <text evidence="3">The sequence shown here is derived from an EMBL/GenBank/DDBJ whole genome shotgun (WGS) entry which is preliminary data.</text>
</comment>
<keyword evidence="2" id="KW-0812">Transmembrane</keyword>
<name>A0A8J3YKM2_9ACTN</name>
<evidence type="ECO:0000313" key="4">
    <source>
        <dbReference type="Proteomes" id="UP000619260"/>
    </source>
</evidence>
<dbReference type="AlphaFoldDB" id="A0A8J3YKM2"/>
<dbReference type="RefSeq" id="WP_239153201.1">
    <property type="nucleotide sequence ID" value="NZ_BOPF01000014.1"/>
</dbReference>
<organism evidence="3 4">
    <name type="scientific">Virgisporangium aliadipatigenens</name>
    <dbReference type="NCBI Taxonomy" id="741659"/>
    <lineage>
        <taxon>Bacteria</taxon>
        <taxon>Bacillati</taxon>
        <taxon>Actinomycetota</taxon>
        <taxon>Actinomycetes</taxon>
        <taxon>Micromonosporales</taxon>
        <taxon>Micromonosporaceae</taxon>
        <taxon>Virgisporangium</taxon>
    </lineage>
</organism>
<evidence type="ECO:0000256" key="1">
    <source>
        <dbReference type="SAM" id="MobiDB-lite"/>
    </source>
</evidence>
<feature type="region of interest" description="Disordered" evidence="1">
    <location>
        <begin position="58"/>
        <end position="93"/>
    </location>
</feature>
<feature type="transmembrane region" description="Helical" evidence="2">
    <location>
        <begin position="22"/>
        <end position="43"/>
    </location>
</feature>
<evidence type="ECO:0000256" key="2">
    <source>
        <dbReference type="SAM" id="Phobius"/>
    </source>
</evidence>
<proteinExistence type="predicted"/>
<dbReference type="Proteomes" id="UP000619260">
    <property type="component" value="Unassembled WGS sequence"/>
</dbReference>
<gene>
    <name evidence="3" type="ORF">Val02_40600</name>
</gene>
<accession>A0A8J3YKM2</accession>
<protein>
    <submittedName>
        <fullName evidence="3">Uncharacterized protein</fullName>
    </submittedName>
</protein>
<reference evidence="3" key="1">
    <citation type="submission" date="2021-01" db="EMBL/GenBank/DDBJ databases">
        <title>Whole genome shotgun sequence of Virgisporangium aliadipatigenens NBRC 105644.</title>
        <authorList>
            <person name="Komaki H."/>
            <person name="Tamura T."/>
        </authorList>
    </citation>
    <scope>NUCLEOTIDE SEQUENCE</scope>
    <source>
        <strain evidence="3">NBRC 105644</strain>
    </source>
</reference>
<keyword evidence="2" id="KW-1133">Transmembrane helix</keyword>
<dbReference type="EMBL" id="BOPF01000014">
    <property type="protein sequence ID" value="GIJ47174.1"/>
    <property type="molecule type" value="Genomic_DNA"/>
</dbReference>
<dbReference type="InterPro" id="IPR045635">
    <property type="entry name" value="DUF6412"/>
</dbReference>
<keyword evidence="2" id="KW-0472">Membrane</keyword>
<evidence type="ECO:0000313" key="3">
    <source>
        <dbReference type="EMBL" id="GIJ47174.1"/>
    </source>
</evidence>
<sequence length="93" mass="9551">MLTVWSTIWAGAGLSLVPTDGALSSFTALAVATLFAAFAMVAVRRAAATRPVPVPVRRMRTGTAAGMMRTTRLCDPDAAGRPRPRAPGSGPAA</sequence>
<feature type="compositionally biased region" description="Low complexity" evidence="1">
    <location>
        <begin position="81"/>
        <end position="93"/>
    </location>
</feature>